<keyword evidence="2" id="KW-1185">Reference proteome</keyword>
<organism evidence="1 2">
    <name type="scientific">Estrella lausannensis</name>
    <dbReference type="NCBI Taxonomy" id="483423"/>
    <lineage>
        <taxon>Bacteria</taxon>
        <taxon>Pseudomonadati</taxon>
        <taxon>Chlamydiota</taxon>
        <taxon>Chlamydiia</taxon>
        <taxon>Parachlamydiales</taxon>
        <taxon>Candidatus Criblamydiaceae</taxon>
        <taxon>Estrella</taxon>
    </lineage>
</organism>
<dbReference type="EMBL" id="CWGJ01000001">
    <property type="protein sequence ID" value="CRX37448.1"/>
    <property type="molecule type" value="Genomic_DNA"/>
</dbReference>
<accession>A0A0H5DNR1</accession>
<evidence type="ECO:0000313" key="1">
    <source>
        <dbReference type="EMBL" id="CRX37448.1"/>
    </source>
</evidence>
<protein>
    <submittedName>
        <fullName evidence="1">Uncharacterized protein</fullName>
    </submittedName>
</protein>
<dbReference type="Proteomes" id="UP000220251">
    <property type="component" value="Unassembled WGS sequence"/>
</dbReference>
<reference evidence="2" key="1">
    <citation type="submission" date="2015-06" db="EMBL/GenBank/DDBJ databases">
        <authorList>
            <person name="Bertelli C."/>
        </authorList>
    </citation>
    <scope>NUCLEOTIDE SEQUENCE [LARGE SCALE GENOMIC DNA]</scope>
    <source>
        <strain evidence="2">CRIB-30</strain>
    </source>
</reference>
<evidence type="ECO:0000313" key="2">
    <source>
        <dbReference type="Proteomes" id="UP000220251"/>
    </source>
</evidence>
<sequence length="71" mass="8074">MMGDFILLILGNLHFYNSKTFSKPPCQILLGLRYKTLFTKTNPRDKLVPGQGTYRPLIMTGEFLKSLSGNH</sequence>
<proteinExistence type="predicted"/>
<dbReference type="AlphaFoldDB" id="A0A0H5DNR1"/>
<name>A0A0H5DNR1_9BACT</name>
<gene>
    <name evidence="1" type="ORF">ELAC_0085</name>
</gene>